<evidence type="ECO:0000313" key="12">
    <source>
        <dbReference type="EMBL" id="AXE18925.1"/>
    </source>
</evidence>
<dbReference type="SUPFAM" id="SSF74653">
    <property type="entry name" value="TolA/TonB C-terminal domain"/>
    <property type="match status" value="2"/>
</dbReference>
<organism evidence="12 13">
    <name type="scientific">Runella rosea</name>
    <dbReference type="NCBI Taxonomy" id="2259595"/>
    <lineage>
        <taxon>Bacteria</taxon>
        <taxon>Pseudomonadati</taxon>
        <taxon>Bacteroidota</taxon>
        <taxon>Cytophagia</taxon>
        <taxon>Cytophagales</taxon>
        <taxon>Spirosomataceae</taxon>
        <taxon>Runella</taxon>
    </lineage>
</organism>
<feature type="signal peptide" evidence="10">
    <location>
        <begin position="1"/>
        <end position="19"/>
    </location>
</feature>
<dbReference type="Pfam" id="PF03544">
    <property type="entry name" value="TonB_C"/>
    <property type="match status" value="2"/>
</dbReference>
<dbReference type="NCBIfam" id="TIGR01352">
    <property type="entry name" value="tonB_Cterm"/>
    <property type="match status" value="1"/>
</dbReference>
<accession>A0A344TJV4</accession>
<evidence type="ECO:0000256" key="6">
    <source>
        <dbReference type="ARBA" id="ARBA00022692"/>
    </source>
</evidence>
<gene>
    <name evidence="12" type="ORF">DR864_14775</name>
</gene>
<dbReference type="EMBL" id="CP030850">
    <property type="protein sequence ID" value="AXE18925.1"/>
    <property type="molecule type" value="Genomic_DNA"/>
</dbReference>
<evidence type="ECO:0000313" key="13">
    <source>
        <dbReference type="Proteomes" id="UP000251993"/>
    </source>
</evidence>
<keyword evidence="5" id="KW-0997">Cell inner membrane</keyword>
<keyword evidence="9" id="KW-0472">Membrane</keyword>
<dbReference type="PROSITE" id="PS52015">
    <property type="entry name" value="TONB_CTD"/>
    <property type="match status" value="1"/>
</dbReference>
<dbReference type="PANTHER" id="PTHR33446:SF2">
    <property type="entry name" value="PROTEIN TONB"/>
    <property type="match status" value="1"/>
</dbReference>
<dbReference type="GO" id="GO:0098797">
    <property type="term" value="C:plasma membrane protein complex"/>
    <property type="evidence" value="ECO:0007669"/>
    <property type="project" value="TreeGrafter"/>
</dbReference>
<dbReference type="OrthoDB" id="9812355at2"/>
<evidence type="ECO:0000256" key="10">
    <source>
        <dbReference type="SAM" id="SignalP"/>
    </source>
</evidence>
<evidence type="ECO:0000256" key="5">
    <source>
        <dbReference type="ARBA" id="ARBA00022519"/>
    </source>
</evidence>
<dbReference type="GO" id="GO:0055085">
    <property type="term" value="P:transmembrane transport"/>
    <property type="evidence" value="ECO:0007669"/>
    <property type="project" value="InterPro"/>
</dbReference>
<dbReference type="PANTHER" id="PTHR33446">
    <property type="entry name" value="PROTEIN TONB-RELATED"/>
    <property type="match status" value="1"/>
</dbReference>
<keyword evidence="3" id="KW-0813">Transport</keyword>
<keyword evidence="10" id="KW-0732">Signal</keyword>
<dbReference type="GO" id="GO:0031992">
    <property type="term" value="F:energy transducer activity"/>
    <property type="evidence" value="ECO:0007669"/>
    <property type="project" value="TreeGrafter"/>
</dbReference>
<feature type="domain" description="TonB C-terminal" evidence="11">
    <location>
        <begin position="391"/>
        <end position="482"/>
    </location>
</feature>
<reference evidence="12 13" key="1">
    <citation type="submission" date="2018-07" db="EMBL/GenBank/DDBJ databases">
        <title>Genome sequencing of Runella.</title>
        <authorList>
            <person name="Baek M.-G."/>
            <person name="Yi H."/>
        </authorList>
    </citation>
    <scope>NUCLEOTIDE SEQUENCE [LARGE SCALE GENOMIC DNA]</scope>
    <source>
        <strain evidence="12 13">HYN0085</strain>
    </source>
</reference>
<dbReference type="InterPro" id="IPR006260">
    <property type="entry name" value="TonB/TolA_C"/>
</dbReference>
<keyword evidence="7" id="KW-0653">Protein transport</keyword>
<evidence type="ECO:0000256" key="4">
    <source>
        <dbReference type="ARBA" id="ARBA00022475"/>
    </source>
</evidence>
<protein>
    <submittedName>
        <fullName evidence="12">Energy transducer TonB</fullName>
    </submittedName>
</protein>
<evidence type="ECO:0000259" key="11">
    <source>
        <dbReference type="PROSITE" id="PS52015"/>
    </source>
</evidence>
<keyword evidence="13" id="KW-1185">Reference proteome</keyword>
<name>A0A344TJV4_9BACT</name>
<feature type="chain" id="PRO_5016708220" evidence="10">
    <location>
        <begin position="20"/>
        <end position="482"/>
    </location>
</feature>
<keyword evidence="4" id="KW-1003">Cell membrane</keyword>
<evidence type="ECO:0000256" key="2">
    <source>
        <dbReference type="ARBA" id="ARBA00006555"/>
    </source>
</evidence>
<keyword evidence="6" id="KW-0812">Transmembrane</keyword>
<evidence type="ECO:0000256" key="9">
    <source>
        <dbReference type="ARBA" id="ARBA00023136"/>
    </source>
</evidence>
<dbReference type="AlphaFoldDB" id="A0A344TJV4"/>
<dbReference type="KEGG" id="run:DR864_14775"/>
<dbReference type="GO" id="GO:0015031">
    <property type="term" value="P:protein transport"/>
    <property type="evidence" value="ECO:0007669"/>
    <property type="project" value="UniProtKB-KW"/>
</dbReference>
<evidence type="ECO:0000256" key="3">
    <source>
        <dbReference type="ARBA" id="ARBA00022448"/>
    </source>
</evidence>
<comment type="similarity">
    <text evidence="2">Belongs to the TonB family.</text>
</comment>
<dbReference type="InterPro" id="IPR051045">
    <property type="entry name" value="TonB-dependent_transducer"/>
</dbReference>
<dbReference type="Gene3D" id="3.30.1150.10">
    <property type="match status" value="2"/>
</dbReference>
<evidence type="ECO:0000256" key="7">
    <source>
        <dbReference type="ARBA" id="ARBA00022927"/>
    </source>
</evidence>
<dbReference type="InterPro" id="IPR037682">
    <property type="entry name" value="TonB_C"/>
</dbReference>
<dbReference type="RefSeq" id="WP_114067706.1">
    <property type="nucleotide sequence ID" value="NZ_CP030850.1"/>
</dbReference>
<keyword evidence="8" id="KW-1133">Transmembrane helix</keyword>
<proteinExistence type="inferred from homology"/>
<dbReference type="Proteomes" id="UP000251993">
    <property type="component" value="Chromosome"/>
</dbReference>
<evidence type="ECO:0000256" key="1">
    <source>
        <dbReference type="ARBA" id="ARBA00004383"/>
    </source>
</evidence>
<evidence type="ECO:0000256" key="8">
    <source>
        <dbReference type="ARBA" id="ARBA00022989"/>
    </source>
</evidence>
<sequence>MKFTLILWVSTLLSLTAYGQTVYPEREVDKAAQPQGGFAYLQQFVKDNLQMPFQARLQSVQGRVFMSGIVETDGSVSGLKIIKGIHPLCDTEALRVVGLYRAWEPALKDTKPVRQDFNFFVVFPDMPVTNYDSTSQRLVDYFNEKFQFTQDPTEYHFRRYIPVDKNGLVRDDVVFEELKKKEWKPFLSVPFKRDSLMYKIVNETMTDSIPAYQLTVRDKDWNSYVPETIVQKNGQLLSTKEKQGNKVVSSAEYYANGALQERQIVDGKNEKIQTWYDNGQLKEVRLQELPDPTKPAGITVIDLWSREGNVWVKGGNGWGVYRTKVQKDQWIIEQGAFENGKKVGKWIAKRPDSTLYYEETYDKGKLVQGRLMLDGTEHTYTEVQELPQFSGGLSALAMFLGRNINYPKAAARKNISGKVFISFVVCEDGSLCDYELLKGIGGGCDEEALRVVKGMSGKWFPGTERGQKVRVKYNLPVSFVLE</sequence>
<dbReference type="Gene3D" id="3.90.930.1">
    <property type="match status" value="1"/>
</dbReference>
<comment type="subcellular location">
    <subcellularLocation>
        <location evidence="1">Cell inner membrane</location>
        <topology evidence="1">Single-pass membrane protein</topology>
        <orientation evidence="1">Periplasmic side</orientation>
    </subcellularLocation>
</comment>